<reference evidence="2" key="1">
    <citation type="submission" date="2017-01" db="EMBL/GenBank/DDBJ databases">
        <authorList>
            <person name="Varghese N."/>
            <person name="Submissions S."/>
        </authorList>
    </citation>
    <scope>NUCLEOTIDE SEQUENCE [LARGE SCALE GENOMIC DNA]</scope>
    <source>
        <strain evidence="2">DSM 21054</strain>
    </source>
</reference>
<protein>
    <submittedName>
        <fullName evidence="1">Methyltransferase domain-containing protein</fullName>
    </submittedName>
</protein>
<dbReference type="STRING" id="477680.SAMN05421788_101109"/>
<gene>
    <name evidence="1" type="ORF">SAMN05421788_101109</name>
</gene>
<name>A0A173MMF8_9BACT</name>
<proteinExistence type="predicted"/>
<dbReference type="RefSeq" id="WP_076374635.1">
    <property type="nucleotide sequence ID" value="NZ_AP017422.1"/>
</dbReference>
<accession>A0A173MMF8</accession>
<dbReference type="GO" id="GO:0032259">
    <property type="term" value="P:methylation"/>
    <property type="evidence" value="ECO:0007669"/>
    <property type="project" value="UniProtKB-KW"/>
</dbReference>
<dbReference type="Proteomes" id="UP000186917">
    <property type="component" value="Unassembled WGS sequence"/>
</dbReference>
<dbReference type="Pfam" id="PF13489">
    <property type="entry name" value="Methyltransf_23"/>
    <property type="match status" value="1"/>
</dbReference>
<evidence type="ECO:0000313" key="1">
    <source>
        <dbReference type="EMBL" id="SIS59233.1"/>
    </source>
</evidence>
<dbReference type="CDD" id="cd02440">
    <property type="entry name" value="AdoMet_MTases"/>
    <property type="match status" value="1"/>
</dbReference>
<dbReference type="AlphaFoldDB" id="A0A173MMF8"/>
<keyword evidence="1" id="KW-0489">Methyltransferase</keyword>
<keyword evidence="2" id="KW-1185">Reference proteome</keyword>
<dbReference type="Gene3D" id="3.40.50.150">
    <property type="entry name" value="Vaccinia Virus protein VP39"/>
    <property type="match status" value="1"/>
</dbReference>
<dbReference type="EMBL" id="FTOR01000001">
    <property type="protein sequence ID" value="SIS59233.1"/>
    <property type="molecule type" value="Genomic_DNA"/>
</dbReference>
<keyword evidence="1" id="KW-0808">Transferase</keyword>
<dbReference type="SUPFAM" id="SSF53335">
    <property type="entry name" value="S-adenosyl-L-methionine-dependent methyltransferases"/>
    <property type="match status" value="1"/>
</dbReference>
<organism evidence="1 2">
    <name type="scientific">Filimonas lacunae</name>
    <dbReference type="NCBI Taxonomy" id="477680"/>
    <lineage>
        <taxon>Bacteria</taxon>
        <taxon>Pseudomonadati</taxon>
        <taxon>Bacteroidota</taxon>
        <taxon>Chitinophagia</taxon>
        <taxon>Chitinophagales</taxon>
        <taxon>Chitinophagaceae</taxon>
        <taxon>Filimonas</taxon>
    </lineage>
</organism>
<dbReference type="OrthoDB" id="517270at2"/>
<evidence type="ECO:0000313" key="2">
    <source>
        <dbReference type="Proteomes" id="UP000186917"/>
    </source>
</evidence>
<sequence>MKLLTEEELVWSPIVANNRMNRKRNASGVNSYERELKFNPEEFLDDCLKQQGHAKWLDLCCGEGNALLQYAERLKVAESQDNVTLTGVDLVGDFQMIPPSVNCLRFITASLVHWNNEEQYDLVTCVHGIHYIGDKLKALSVALKAVKSNGMLIADLDWNSIKIEGDKDHQYLKTLFRENDIDYNARRKLVRCKGTRNIHFSLTYIGADDKAGPNYTGQEAVDSYYVLNVY</sequence>
<dbReference type="InterPro" id="IPR029063">
    <property type="entry name" value="SAM-dependent_MTases_sf"/>
</dbReference>
<dbReference type="GO" id="GO:0008168">
    <property type="term" value="F:methyltransferase activity"/>
    <property type="evidence" value="ECO:0007669"/>
    <property type="project" value="UniProtKB-KW"/>
</dbReference>
<dbReference type="KEGG" id="fln:FLA_4696"/>